<dbReference type="GO" id="GO:0016829">
    <property type="term" value="F:lyase activity"/>
    <property type="evidence" value="ECO:0007669"/>
    <property type="project" value="UniProtKB-KW"/>
</dbReference>
<proteinExistence type="predicted"/>
<dbReference type="EMBL" id="FPHW01000161">
    <property type="protein sequence ID" value="SFV84746.1"/>
    <property type="molecule type" value="Genomic_DNA"/>
</dbReference>
<protein>
    <submittedName>
        <fullName evidence="1">Uncharacterized protein</fullName>
    </submittedName>
</protein>
<dbReference type="SUPFAM" id="SSF48230">
    <property type="entry name" value="Chondroitin AC/alginate lyase"/>
    <property type="match status" value="1"/>
</dbReference>
<accession>A0A1W1DTA3</accession>
<organism evidence="1">
    <name type="scientific">hydrothermal vent metagenome</name>
    <dbReference type="NCBI Taxonomy" id="652676"/>
    <lineage>
        <taxon>unclassified sequences</taxon>
        <taxon>metagenomes</taxon>
        <taxon>ecological metagenomes</taxon>
    </lineage>
</organism>
<reference evidence="1" key="1">
    <citation type="submission" date="2016-10" db="EMBL/GenBank/DDBJ databases">
        <authorList>
            <person name="de Groot N.N."/>
        </authorList>
    </citation>
    <scope>NUCLEOTIDE SEQUENCE</scope>
</reference>
<evidence type="ECO:0000313" key="1">
    <source>
        <dbReference type="EMBL" id="SFV84746.1"/>
    </source>
</evidence>
<name>A0A1W1DTA3_9ZZZZ</name>
<gene>
    <name evidence="1" type="ORF">MNB_SUP05-7-531</name>
</gene>
<dbReference type="AlphaFoldDB" id="A0A1W1DTA3"/>
<sequence>MLKFQKSLKLTNKMLKIILIAITSFLSFSAQSLAFINNYDSTIEKPQQTSKSIFISDEIYNNFSQLSKAKKIESCGFEYFKPHWKVINQDLAPRILGYNSRMDNTDDVEGVHSRKVFRKYLASITYAMVSEDLQLKEKLFNKLYDWASQDALSATKQCYSSAPPSILRSCEGEWTDPNGQDMSPIKDSTVALEIVMSLNYVYKLYYSDYQLQDKRHEVIKEWFESFYHRIKRADKFYFGNSAGFYFPNIAIKHGKNRNYKDMVKKMVKGLDKWTLDDGSMKDRTTRGNRALWYHHTALGEAFIIMEIAKTANIEISDNLEKKLLKAVELFHDSFLDHSVIEPWAKQRHRGQASNGHQKFNSNLDSVTFNSSWLHIFQMRYPEHRTAKWLKQELSNEARSLRANTVTGVNLACIYKALADN</sequence>
<dbReference type="GO" id="GO:0042597">
    <property type="term" value="C:periplasmic space"/>
    <property type="evidence" value="ECO:0007669"/>
    <property type="project" value="InterPro"/>
</dbReference>
<dbReference type="InterPro" id="IPR008929">
    <property type="entry name" value="Chondroitin_lyas"/>
</dbReference>
<dbReference type="Gene3D" id="1.50.10.100">
    <property type="entry name" value="Chondroitin AC/alginate lyase"/>
    <property type="match status" value="1"/>
</dbReference>